<keyword evidence="10" id="KW-1185">Reference proteome</keyword>
<feature type="domain" description="Fido" evidence="8">
    <location>
        <begin position="61"/>
        <end position="201"/>
    </location>
</feature>
<dbReference type="EC" id="2.7.7.108" evidence="5"/>
<evidence type="ECO:0000256" key="4">
    <source>
        <dbReference type="ARBA" id="ARBA00022840"/>
    </source>
</evidence>
<keyword evidence="1" id="KW-0808">Transferase</keyword>
<dbReference type="Proteomes" id="UP000051236">
    <property type="component" value="Unassembled WGS sequence"/>
</dbReference>
<dbReference type="PANTHER" id="PTHR39560">
    <property type="entry name" value="PROTEIN ADENYLYLTRANSFERASE FIC-RELATED"/>
    <property type="match status" value="1"/>
</dbReference>
<dbReference type="STRING" id="1423734.FC83_GL002939"/>
<comment type="caution">
    <text evidence="9">The sequence shown here is derived from an EMBL/GenBank/DDBJ whole genome shotgun (WGS) entry which is preliminary data.</text>
</comment>
<dbReference type="OrthoDB" id="9813719at2"/>
<dbReference type="GO" id="GO:0051302">
    <property type="term" value="P:regulation of cell division"/>
    <property type="evidence" value="ECO:0007669"/>
    <property type="project" value="TreeGrafter"/>
</dbReference>
<evidence type="ECO:0000256" key="6">
    <source>
        <dbReference type="ARBA" id="ARBA00047939"/>
    </source>
</evidence>
<keyword evidence="4" id="KW-0067">ATP-binding</keyword>
<gene>
    <name evidence="9" type="ORF">FC83_GL002939</name>
</gene>
<protein>
    <recommendedName>
        <fullName evidence="5">protein adenylyltransferase</fullName>
        <ecNumber evidence="5">2.7.7.108</ecNumber>
    </recommendedName>
</protein>
<dbReference type="GO" id="GO:0070733">
    <property type="term" value="F:AMPylase activity"/>
    <property type="evidence" value="ECO:0007669"/>
    <property type="project" value="UniProtKB-EC"/>
</dbReference>
<dbReference type="Gene3D" id="1.10.3290.10">
    <property type="entry name" value="Fido-like domain"/>
    <property type="match status" value="1"/>
</dbReference>
<evidence type="ECO:0000256" key="5">
    <source>
        <dbReference type="ARBA" id="ARBA00034531"/>
    </source>
</evidence>
<evidence type="ECO:0000313" key="10">
    <source>
        <dbReference type="Proteomes" id="UP000051236"/>
    </source>
</evidence>
<comment type="catalytic activity">
    <reaction evidence="7">
        <text>L-tyrosyl-[protein] + ATP = O-(5'-adenylyl)-L-tyrosyl-[protein] + diphosphate</text>
        <dbReference type="Rhea" id="RHEA:54288"/>
        <dbReference type="Rhea" id="RHEA-COMP:10136"/>
        <dbReference type="Rhea" id="RHEA-COMP:13846"/>
        <dbReference type="ChEBI" id="CHEBI:30616"/>
        <dbReference type="ChEBI" id="CHEBI:33019"/>
        <dbReference type="ChEBI" id="CHEBI:46858"/>
        <dbReference type="ChEBI" id="CHEBI:83624"/>
        <dbReference type="EC" id="2.7.7.108"/>
    </reaction>
</comment>
<dbReference type="PATRIC" id="fig|1423734.3.peg.2988"/>
<comment type="catalytic activity">
    <reaction evidence="6">
        <text>L-threonyl-[protein] + ATP = 3-O-(5'-adenylyl)-L-threonyl-[protein] + diphosphate</text>
        <dbReference type="Rhea" id="RHEA:54292"/>
        <dbReference type="Rhea" id="RHEA-COMP:11060"/>
        <dbReference type="Rhea" id="RHEA-COMP:13847"/>
        <dbReference type="ChEBI" id="CHEBI:30013"/>
        <dbReference type="ChEBI" id="CHEBI:30616"/>
        <dbReference type="ChEBI" id="CHEBI:33019"/>
        <dbReference type="ChEBI" id="CHEBI:138113"/>
        <dbReference type="EC" id="2.7.7.108"/>
    </reaction>
</comment>
<dbReference type="PROSITE" id="PS51459">
    <property type="entry name" value="FIDO"/>
    <property type="match status" value="1"/>
</dbReference>
<evidence type="ECO:0000256" key="3">
    <source>
        <dbReference type="ARBA" id="ARBA00022741"/>
    </source>
</evidence>
<name>A0A0R1XTB6_9LACO</name>
<evidence type="ECO:0000259" key="8">
    <source>
        <dbReference type="PROSITE" id="PS51459"/>
    </source>
</evidence>
<dbReference type="Pfam" id="PF02661">
    <property type="entry name" value="Fic"/>
    <property type="match status" value="1"/>
</dbReference>
<keyword evidence="2" id="KW-0548">Nucleotidyltransferase</keyword>
<reference evidence="9 10" key="1">
    <citation type="journal article" date="2015" name="Genome Announc.">
        <title>Expanding the biotechnology potential of lactobacilli through comparative genomics of 213 strains and associated genera.</title>
        <authorList>
            <person name="Sun Z."/>
            <person name="Harris H.M."/>
            <person name="McCann A."/>
            <person name="Guo C."/>
            <person name="Argimon S."/>
            <person name="Zhang W."/>
            <person name="Yang X."/>
            <person name="Jeffery I.B."/>
            <person name="Cooney J.C."/>
            <person name="Kagawa T.F."/>
            <person name="Liu W."/>
            <person name="Song Y."/>
            <person name="Salvetti E."/>
            <person name="Wrobel A."/>
            <person name="Rasinkangas P."/>
            <person name="Parkhill J."/>
            <person name="Rea M.C."/>
            <person name="O'Sullivan O."/>
            <person name="Ritari J."/>
            <person name="Douillard F.P."/>
            <person name="Paul Ross R."/>
            <person name="Yang R."/>
            <person name="Briner A.E."/>
            <person name="Felis G.E."/>
            <person name="de Vos W.M."/>
            <person name="Barrangou R."/>
            <person name="Klaenhammer T.R."/>
            <person name="Caufield P.W."/>
            <person name="Cui Y."/>
            <person name="Zhang H."/>
            <person name="O'Toole P.W."/>
        </authorList>
    </citation>
    <scope>NUCLEOTIDE SEQUENCE [LARGE SCALE GENOMIC DNA]</scope>
    <source>
        <strain evidence="9 10">DSM 18527</strain>
    </source>
</reference>
<evidence type="ECO:0000256" key="2">
    <source>
        <dbReference type="ARBA" id="ARBA00022695"/>
    </source>
</evidence>
<organism evidence="9 10">
    <name type="scientific">Agrilactobacillus composti DSM 18527 = JCM 14202</name>
    <dbReference type="NCBI Taxonomy" id="1423734"/>
    <lineage>
        <taxon>Bacteria</taxon>
        <taxon>Bacillati</taxon>
        <taxon>Bacillota</taxon>
        <taxon>Bacilli</taxon>
        <taxon>Lactobacillales</taxon>
        <taxon>Lactobacillaceae</taxon>
        <taxon>Agrilactobacillus</taxon>
    </lineage>
</organism>
<sequence length="203" mass="23350">MATNEERWQDYLQPNGTLKNLLGLTRASALQQVEYITTTTRQETLEAAHFVLPNHGPIKGQTTADIRLLHKYLFEGIYAWAGQYRTVNMGKGNTDTFFPVERFPMADQDMQEKLTHFAALDEDQYTVAQNMGEIISEFNWWHPFREGNGRTQRLLATLLAFQKHYYLGIAKGTTAYKAYMQASINDSPEEMAQIFFDNLLPLD</sequence>
<dbReference type="RefSeq" id="WP_035456147.1">
    <property type="nucleotide sequence ID" value="NZ_AZGA01000054.1"/>
</dbReference>
<dbReference type="PANTHER" id="PTHR39560:SF1">
    <property type="entry name" value="PROTEIN ADENYLYLTRANSFERASE FIC-RELATED"/>
    <property type="match status" value="1"/>
</dbReference>
<evidence type="ECO:0000313" key="9">
    <source>
        <dbReference type="EMBL" id="KRM33370.1"/>
    </source>
</evidence>
<dbReference type="EMBL" id="AZGA01000054">
    <property type="protein sequence ID" value="KRM33370.1"/>
    <property type="molecule type" value="Genomic_DNA"/>
</dbReference>
<dbReference type="InterPro" id="IPR003812">
    <property type="entry name" value="Fido"/>
</dbReference>
<dbReference type="SUPFAM" id="SSF140931">
    <property type="entry name" value="Fic-like"/>
    <property type="match status" value="1"/>
</dbReference>
<accession>A0A0R1XTB6</accession>
<evidence type="ECO:0000256" key="7">
    <source>
        <dbReference type="ARBA" id="ARBA00048696"/>
    </source>
</evidence>
<dbReference type="InterPro" id="IPR036597">
    <property type="entry name" value="Fido-like_dom_sf"/>
</dbReference>
<dbReference type="eggNOG" id="COG2184">
    <property type="taxonomic scope" value="Bacteria"/>
</dbReference>
<dbReference type="AlphaFoldDB" id="A0A0R1XTB6"/>
<dbReference type="GO" id="GO:0005524">
    <property type="term" value="F:ATP binding"/>
    <property type="evidence" value="ECO:0007669"/>
    <property type="project" value="UniProtKB-KW"/>
</dbReference>
<evidence type="ECO:0000256" key="1">
    <source>
        <dbReference type="ARBA" id="ARBA00022679"/>
    </source>
</evidence>
<proteinExistence type="predicted"/>
<keyword evidence="3" id="KW-0547">Nucleotide-binding</keyword>